<dbReference type="PANTHER" id="PTHR33050:SF7">
    <property type="entry name" value="RIBONUCLEASE H"/>
    <property type="match status" value="1"/>
</dbReference>
<dbReference type="PANTHER" id="PTHR33050">
    <property type="entry name" value="REVERSE TRANSCRIPTASE DOMAIN-CONTAINING PROTEIN"/>
    <property type="match status" value="1"/>
</dbReference>
<reference evidence="4" key="1">
    <citation type="submission" date="2022-10" db="EMBL/GenBank/DDBJ databases">
        <authorList>
            <person name="Chen Y."/>
            <person name="Dougan E. K."/>
            <person name="Chan C."/>
            <person name="Rhodes N."/>
            <person name="Thang M."/>
        </authorList>
    </citation>
    <scope>NUCLEOTIDE SEQUENCE</scope>
</reference>
<dbReference type="EMBL" id="CAMXCT030000369">
    <property type="protein sequence ID" value="CAL4765147.1"/>
    <property type="molecule type" value="Genomic_DNA"/>
</dbReference>
<protein>
    <recommendedName>
        <fullName evidence="3">C3H1-type domain-containing protein</fullName>
    </recommendedName>
</protein>
<feature type="zinc finger region" description="C3H1-type" evidence="1">
    <location>
        <begin position="1024"/>
        <end position="1052"/>
    </location>
</feature>
<dbReference type="EMBL" id="CAMXCT010000369">
    <property type="protein sequence ID" value="CAI3977835.1"/>
    <property type="molecule type" value="Genomic_DNA"/>
</dbReference>
<feature type="compositionally biased region" description="Basic and acidic residues" evidence="2">
    <location>
        <begin position="998"/>
        <end position="1010"/>
    </location>
</feature>
<evidence type="ECO:0000256" key="2">
    <source>
        <dbReference type="SAM" id="MobiDB-lite"/>
    </source>
</evidence>
<accession>A0A9P1BRC9</accession>
<reference evidence="5 6" key="2">
    <citation type="submission" date="2024-05" db="EMBL/GenBank/DDBJ databases">
        <authorList>
            <person name="Chen Y."/>
            <person name="Shah S."/>
            <person name="Dougan E. K."/>
            <person name="Thang M."/>
            <person name="Chan C."/>
        </authorList>
    </citation>
    <scope>NUCLEOTIDE SEQUENCE [LARGE SCALE GENOMIC DNA]</scope>
</reference>
<comment type="caution">
    <text evidence="4">The sequence shown here is derived from an EMBL/GenBank/DDBJ whole genome shotgun (WGS) entry which is preliminary data.</text>
</comment>
<evidence type="ECO:0000313" key="4">
    <source>
        <dbReference type="EMBL" id="CAI3977835.1"/>
    </source>
</evidence>
<evidence type="ECO:0000313" key="6">
    <source>
        <dbReference type="Proteomes" id="UP001152797"/>
    </source>
</evidence>
<keyword evidence="6" id="KW-1185">Reference proteome</keyword>
<sequence length="2076" mass="231109">MGDALQDGAAQGSPADVGAILGVLRSVGLVGPKLALQLGEEPVLAKQLAERAGIPYEGWVLDLVRAQVKGAYDDLGLDIRLAGSAKTPGQQAVDDAVHCMTKPQASAASSEVVPQKRTSVEVPQRGKMLRIPKGKPLQGKAGEPEDEAILRVLFEELEMMGAPVVAQVLATANPDRAKAALLGKYRASTVKRYLAYWQGFRRWVGKGYGKLPCQGEQLVDYLLAREEEGMGPSVPLSVGKGVAWFEKLAGFDQEQMISAAPLVDTVTRDLLKKLEEKAPPRKRAPRMLSAFLPALERLVVNKDLEPSIRAGAWVKLLKVWASLRFDDVAHMKPEMLRVYDKKLSGLMKRTKTPGTSCGEPEDGLVMTYQEAVAWSTEVMQAMKDWKGEQLIPHGWERYWTEHSERATLSSGLAALGTPKPERDLLGRWTPEGSDQYVRTYNAAISRMQEKFAEPVRDCYGYAAFDEGAILEDLKVWLSEKWSVDEKEAGAAVEAWKERLKPWKGFVSMVQEGDPQPKEQLSSSSSSSSSSEGEGETEQKKRKVEKLEAEREEGYIVVYNRINRGKLHVAGKYGCWMARQRKFKRAELFNERPDEGAYTTHCRLCWPDLKVGSSSSDSEDELVGKDPAAEPMSGQWEHLYRKEAEIAQGGSEVLWSPQVAPGMPPIVLTEEQRAEALRKGNADLKFLLERNEVPPEVAAQWFHAGVTTLEKFANIAKDVIDLASVLKEHLGVDQDASLEARVQVAAVTCAWTNARTRVLRAAEVEAELDTKEWRKPIATTEWLAMRTGLEKVVGTLDERLTPAKEYVEKKLQEVEAGDYRAEEMAEVVSREEVDPDSLVPQWDAKGNITVRKGSTRVKDPENPEALRHRLTVMRNACQMVALRHTNRPELQGDYMKVFEDYKDYLLGEHVYGLNARDADGMTVAAPPFRLVLAYERAVRKEAAKKMNQEGVAFPVALKMAWRDPTTKERHFTTPLALVAKRPGGPQQAQQWEATAPKKQKFEAKGTREKGKGKGKQLAGCASHNKEGTPICYRFNTAGEKCKPKKCKFAHQCGICFSDKHAMFQCSAGKRQPPDTGGRLAKKFHYIVEVVEVDLRHSRKADCTQPEVQKKWLQFIDSGAVDALVITPPCSTFSRATWANEEGPFPLRSSECLRGFTWNSPQRRRKATLGNVLADFSFEAMKRQLRIEGKLAFMEQPEDLGRTNGQRIPGHRPGSMWQFPQHEEILQLPGVRSVALAQLDFGAESVKPTRLLMRTSGQLHPEMYEGLPQLDGDGWYLGPLPKKAGKPLIGKQGGAFRTAGAAAWPAGLCSWVAEQILAAFQMNSESRGGQVGEEKKRGAAAEVEGGQGLPRCCTWKGNAVPFHDGGCLMSPGRWDVDKRVFPQDKEWKRLRLRLRSIIEEAAGGETGLEKECFAMATGEKGCRLVQDEEVRQRLLNVLEEFCRSKGARGDVLRVAEGQPFRLELMRQLLEYAGDKDCEFLAAAEEGLPLGVKNPLPRTPSAFERQVEWALKYDPLVACLTERPNYPSAKEHEAHLRSHLEEEVKEGRMSRPEFEQRFGEERAVAALAVLVEDEITGKRRVIHDGSHGAHRRFKYVEEEHGYLACKVSEEDPWIYVNRVGTFGVASTPYWWGRLSGALLRLGHCLVGPAPLEALLYADDLETMGIGKEGRRCQVLMFVLLAALGAPFKWKKQRGGMTTEWIGLTSDFGRYSMGLSERRAAWLVQWIGGLCSKKMVLPREFSAGLGRLGFAATVLPWERPFLGPLYTWGAAIREQKGEVYVPWAVLTILDWIAGRLSSGGRMEVVKDDHGEDASGLAFYTDARASEVDACIGGYLASSTNMKECPWFSFRVDERMAPWLRKRGNNPKRMIAALELLATLVALKLWGGRGTGGMKARAKAFTDNRGNAFAVVKGMSTKYPLTLLLMELTEELRSRDMRLDLEWIKRDENTLADALSNEDWSEFDESLREVRRPEEIGWKVLDQLQVRSDDLYSEIQSLKEQRSLGKARTPLSRESRVLASASGTLPDAQAKLSSPEPWSCSGARSGFGGPVWILGLVAHVAAEKTVASLRIKQSPDEVLGA</sequence>
<dbReference type="PROSITE" id="PS50103">
    <property type="entry name" value="ZF_C3H1"/>
    <property type="match status" value="1"/>
</dbReference>
<proteinExistence type="predicted"/>
<feature type="region of interest" description="Disordered" evidence="2">
    <location>
        <begin position="511"/>
        <end position="544"/>
    </location>
</feature>
<dbReference type="EMBL" id="CAMXCT020000369">
    <property type="protein sequence ID" value="CAL1131210.1"/>
    <property type="molecule type" value="Genomic_DNA"/>
</dbReference>
<dbReference type="InterPro" id="IPR000571">
    <property type="entry name" value="Znf_CCCH"/>
</dbReference>
<dbReference type="InterPro" id="IPR052055">
    <property type="entry name" value="Hepadnavirus_pol/RT"/>
</dbReference>
<keyword evidence="1" id="KW-0479">Metal-binding</keyword>
<keyword evidence="1" id="KW-0863">Zinc-finger</keyword>
<evidence type="ECO:0000256" key="1">
    <source>
        <dbReference type="PROSITE-ProRule" id="PRU00723"/>
    </source>
</evidence>
<evidence type="ECO:0000313" key="5">
    <source>
        <dbReference type="EMBL" id="CAL4765147.1"/>
    </source>
</evidence>
<feature type="compositionally biased region" description="Low complexity" evidence="2">
    <location>
        <begin position="521"/>
        <end position="530"/>
    </location>
</feature>
<name>A0A9P1BRC9_9DINO</name>
<dbReference type="GO" id="GO:0008270">
    <property type="term" value="F:zinc ion binding"/>
    <property type="evidence" value="ECO:0007669"/>
    <property type="project" value="UniProtKB-KW"/>
</dbReference>
<feature type="domain" description="C3H1-type" evidence="3">
    <location>
        <begin position="1024"/>
        <end position="1052"/>
    </location>
</feature>
<keyword evidence="1" id="KW-0862">Zinc</keyword>
<gene>
    <name evidence="4" type="ORF">C1SCF055_LOCUS5943</name>
</gene>
<feature type="region of interest" description="Disordered" evidence="2">
    <location>
        <begin position="980"/>
        <end position="1018"/>
    </location>
</feature>
<evidence type="ECO:0000259" key="3">
    <source>
        <dbReference type="PROSITE" id="PS50103"/>
    </source>
</evidence>
<dbReference type="Proteomes" id="UP001152797">
    <property type="component" value="Unassembled WGS sequence"/>
</dbReference>
<organism evidence="4">
    <name type="scientific">Cladocopium goreaui</name>
    <dbReference type="NCBI Taxonomy" id="2562237"/>
    <lineage>
        <taxon>Eukaryota</taxon>
        <taxon>Sar</taxon>
        <taxon>Alveolata</taxon>
        <taxon>Dinophyceae</taxon>
        <taxon>Suessiales</taxon>
        <taxon>Symbiodiniaceae</taxon>
        <taxon>Cladocopium</taxon>
    </lineage>
</organism>